<gene>
    <name evidence="1" type="ORF">ACFSDX_19230</name>
</gene>
<organism evidence="1 2">
    <name type="scientific">Hymenobacter bucti</name>
    <dbReference type="NCBI Taxonomy" id="1844114"/>
    <lineage>
        <taxon>Bacteria</taxon>
        <taxon>Pseudomonadati</taxon>
        <taxon>Bacteroidota</taxon>
        <taxon>Cytophagia</taxon>
        <taxon>Cytophagales</taxon>
        <taxon>Hymenobacteraceae</taxon>
        <taxon>Hymenobacter</taxon>
    </lineage>
</organism>
<dbReference type="EMBL" id="JBHUFD010000018">
    <property type="protein sequence ID" value="MFD1874578.1"/>
    <property type="molecule type" value="Genomic_DNA"/>
</dbReference>
<dbReference type="Proteomes" id="UP001597197">
    <property type="component" value="Unassembled WGS sequence"/>
</dbReference>
<keyword evidence="2" id="KW-1185">Reference proteome</keyword>
<evidence type="ECO:0000313" key="1">
    <source>
        <dbReference type="EMBL" id="MFD1874578.1"/>
    </source>
</evidence>
<comment type="caution">
    <text evidence="1">The sequence shown here is derived from an EMBL/GenBank/DDBJ whole genome shotgun (WGS) entry which is preliminary data.</text>
</comment>
<dbReference type="RefSeq" id="WP_382316503.1">
    <property type="nucleotide sequence ID" value="NZ_JBHUFD010000018.1"/>
</dbReference>
<reference evidence="2" key="1">
    <citation type="journal article" date="2019" name="Int. J. Syst. Evol. Microbiol.">
        <title>The Global Catalogue of Microorganisms (GCM) 10K type strain sequencing project: providing services to taxonomists for standard genome sequencing and annotation.</title>
        <authorList>
            <consortium name="The Broad Institute Genomics Platform"/>
            <consortium name="The Broad Institute Genome Sequencing Center for Infectious Disease"/>
            <person name="Wu L."/>
            <person name="Ma J."/>
        </authorList>
    </citation>
    <scope>NUCLEOTIDE SEQUENCE [LARGE SCALE GENOMIC DNA]</scope>
    <source>
        <strain evidence="2">CGMCC 1.15795</strain>
    </source>
</reference>
<evidence type="ECO:0000313" key="2">
    <source>
        <dbReference type="Proteomes" id="UP001597197"/>
    </source>
</evidence>
<protein>
    <submittedName>
        <fullName evidence="1">Uncharacterized protein</fullName>
    </submittedName>
</protein>
<accession>A0ABW4QY82</accession>
<sequence length="95" mass="10352">MEYYCYKDAFDAVVQDNDGVLPDLYEVFNFIIYCRPSNLEGPLTVAEIVAYALIEASEAKVSSPAGALQVPYVAAVVGELPYLDKLLDQAVASLN</sequence>
<name>A0ABW4QY82_9BACT</name>
<proteinExistence type="predicted"/>